<dbReference type="Pfam" id="PF09346">
    <property type="entry name" value="SMI1_KNR4"/>
    <property type="match status" value="1"/>
</dbReference>
<dbReference type="SMART" id="SM00860">
    <property type="entry name" value="SMI1_KNR4"/>
    <property type="match status" value="1"/>
</dbReference>
<dbReference type="STRING" id="551995.SAMN05192574_12144"/>
<evidence type="ECO:0000259" key="1">
    <source>
        <dbReference type="SMART" id="SM00860"/>
    </source>
</evidence>
<dbReference type="InterPro" id="IPR018958">
    <property type="entry name" value="Knr4/Smi1-like_dom"/>
</dbReference>
<feature type="domain" description="Knr4/Smi1-like" evidence="1">
    <location>
        <begin position="22"/>
        <end position="112"/>
    </location>
</feature>
<proteinExistence type="predicted"/>
<accession>A0A1H8UZ08</accession>
<name>A0A1H8UZ08_9SPHI</name>
<organism evidence="2 3">
    <name type="scientific">Mucilaginibacter gossypiicola</name>
    <dbReference type="NCBI Taxonomy" id="551995"/>
    <lineage>
        <taxon>Bacteria</taxon>
        <taxon>Pseudomonadati</taxon>
        <taxon>Bacteroidota</taxon>
        <taxon>Sphingobacteriia</taxon>
        <taxon>Sphingobacteriales</taxon>
        <taxon>Sphingobacteriaceae</taxon>
        <taxon>Mucilaginibacter</taxon>
    </lineage>
</organism>
<dbReference type="InterPro" id="IPR037883">
    <property type="entry name" value="Knr4/Smi1-like_sf"/>
</dbReference>
<dbReference type="EMBL" id="FOCL01000021">
    <property type="protein sequence ID" value="SEP08405.1"/>
    <property type="molecule type" value="Genomic_DNA"/>
</dbReference>
<protein>
    <submittedName>
        <fullName evidence="2">SMI1 / KNR4 family (SUKH-1)</fullName>
    </submittedName>
</protein>
<keyword evidence="3" id="KW-1185">Reference proteome</keyword>
<gene>
    <name evidence="2" type="ORF">SAMN05192574_12144</name>
</gene>
<sequence>MEDWIKEAIAFWDECEVKMNPPATAADFEKAETILSFSFPDDFKALYAVVNGFYGYEWQEYMFSFWSLDRIIEEFVESKNKNIIGFCDFLIMSHVIGFKRNTVGIFNDYSIDCEPIALTFMEAIGMINSGSREIY</sequence>
<dbReference type="Proteomes" id="UP000198942">
    <property type="component" value="Unassembled WGS sequence"/>
</dbReference>
<evidence type="ECO:0000313" key="3">
    <source>
        <dbReference type="Proteomes" id="UP000198942"/>
    </source>
</evidence>
<dbReference type="OrthoDB" id="796581at2"/>
<reference evidence="3" key="1">
    <citation type="submission" date="2016-10" db="EMBL/GenBank/DDBJ databases">
        <authorList>
            <person name="Varghese N."/>
            <person name="Submissions S."/>
        </authorList>
    </citation>
    <scope>NUCLEOTIDE SEQUENCE [LARGE SCALE GENOMIC DNA]</scope>
    <source>
        <strain evidence="3">Gh-48</strain>
    </source>
</reference>
<dbReference type="RefSeq" id="WP_091222401.1">
    <property type="nucleotide sequence ID" value="NZ_FOCL01000021.1"/>
</dbReference>
<evidence type="ECO:0000313" key="2">
    <source>
        <dbReference type="EMBL" id="SEP08405.1"/>
    </source>
</evidence>
<dbReference type="Gene3D" id="3.40.1580.10">
    <property type="entry name" value="SMI1/KNR4-like"/>
    <property type="match status" value="1"/>
</dbReference>
<dbReference type="SUPFAM" id="SSF160631">
    <property type="entry name" value="SMI1/KNR4-like"/>
    <property type="match status" value="1"/>
</dbReference>
<dbReference type="AlphaFoldDB" id="A0A1H8UZ08"/>